<comment type="subcellular location">
    <subcellularLocation>
        <location evidence="1">Membrane</location>
        <topology evidence="1">Multi-pass membrane protein</topology>
    </subcellularLocation>
</comment>
<evidence type="ECO:0000259" key="6">
    <source>
        <dbReference type="Pfam" id="PF01061"/>
    </source>
</evidence>
<keyword evidence="2 5" id="KW-0812">Transmembrane</keyword>
<evidence type="ECO:0000313" key="8">
    <source>
        <dbReference type="Proteomes" id="UP000503278"/>
    </source>
</evidence>
<evidence type="ECO:0000256" key="4">
    <source>
        <dbReference type="ARBA" id="ARBA00023136"/>
    </source>
</evidence>
<keyword evidence="3 5" id="KW-1133">Transmembrane helix</keyword>
<dbReference type="Proteomes" id="UP000503278">
    <property type="component" value="Chromosome"/>
</dbReference>
<dbReference type="GO" id="GO:0016020">
    <property type="term" value="C:membrane"/>
    <property type="evidence" value="ECO:0007669"/>
    <property type="project" value="UniProtKB-SubCell"/>
</dbReference>
<dbReference type="InterPro" id="IPR013525">
    <property type="entry name" value="ABC2_TM"/>
</dbReference>
<feature type="transmembrane region" description="Helical" evidence="5">
    <location>
        <begin position="96"/>
        <end position="122"/>
    </location>
</feature>
<feature type="transmembrane region" description="Helical" evidence="5">
    <location>
        <begin position="221"/>
        <end position="240"/>
    </location>
</feature>
<reference evidence="7 8" key="1">
    <citation type="submission" date="2020-04" db="EMBL/GenBank/DDBJ databases">
        <title>Genome sequencing of novel species.</title>
        <authorList>
            <person name="Heo J."/>
            <person name="Kim S.-J."/>
            <person name="Kim J.-S."/>
            <person name="Hong S.-B."/>
            <person name="Kwon S.-W."/>
        </authorList>
    </citation>
    <scope>NUCLEOTIDE SEQUENCE [LARGE SCALE GENOMIC DNA]</scope>
    <source>
        <strain evidence="7 8">F39-2</strain>
    </source>
</reference>
<dbReference type="GO" id="GO:0140359">
    <property type="term" value="F:ABC-type transporter activity"/>
    <property type="evidence" value="ECO:0007669"/>
    <property type="project" value="InterPro"/>
</dbReference>
<keyword evidence="4 5" id="KW-0472">Membrane</keyword>
<dbReference type="KEGG" id="mrob:HH214_13115"/>
<evidence type="ECO:0000256" key="2">
    <source>
        <dbReference type="ARBA" id="ARBA00022692"/>
    </source>
</evidence>
<protein>
    <submittedName>
        <fullName evidence="7">ABC transporter permease</fullName>
    </submittedName>
</protein>
<dbReference type="PANTHER" id="PTHR43229">
    <property type="entry name" value="NODULATION PROTEIN J"/>
    <property type="match status" value="1"/>
</dbReference>
<evidence type="ECO:0000256" key="1">
    <source>
        <dbReference type="ARBA" id="ARBA00004141"/>
    </source>
</evidence>
<keyword evidence="8" id="KW-1185">Reference proteome</keyword>
<feature type="transmembrane region" description="Helical" evidence="5">
    <location>
        <begin position="53"/>
        <end position="75"/>
    </location>
</feature>
<dbReference type="RefSeq" id="WP_169608318.1">
    <property type="nucleotide sequence ID" value="NZ_CP051682.1"/>
</dbReference>
<evidence type="ECO:0000256" key="3">
    <source>
        <dbReference type="ARBA" id="ARBA00022989"/>
    </source>
</evidence>
<feature type="domain" description="ABC-2 type transporter transmembrane" evidence="6">
    <location>
        <begin position="10"/>
        <end position="180"/>
    </location>
</feature>
<accession>A0A7L5E7B0</accession>
<feature type="transmembrane region" description="Helical" evidence="5">
    <location>
        <begin position="29"/>
        <end position="47"/>
    </location>
</feature>
<dbReference type="InterPro" id="IPR051784">
    <property type="entry name" value="Nod_factor_ABC_transporter"/>
</dbReference>
<evidence type="ECO:0000313" key="7">
    <source>
        <dbReference type="EMBL" id="QJD96743.1"/>
    </source>
</evidence>
<dbReference type="PANTHER" id="PTHR43229:SF6">
    <property type="entry name" value="ABC-TYPE MULTIDRUG TRANSPORT SYSTEM, PERMEASE COMPONENT"/>
    <property type="match status" value="1"/>
</dbReference>
<name>A0A7L5E7B0_9SPHI</name>
<evidence type="ECO:0000256" key="5">
    <source>
        <dbReference type="SAM" id="Phobius"/>
    </source>
</evidence>
<sequence>MTTIPKTSTALAALIRADFATLKSNRRSAMLSLLVPVIILISWKSLIDKMGGAYALSSAITFGLMAIGLMGYAITISRDRDKGVFQRLRVAPVPRWTIMVSRLIIQLAMIILLTLVVFYVGYSFDKITLSPLGYVLTLFTAIVGGAVYLSLGQLMVGLIKNPETVNATTRIVYSAFILVGMFGESGLLGEQTKHLVQWSPYGSVKLMLAASMNPAQWTSDTTFALLASVAYIVVFAAIGIQKFKWNTK</sequence>
<dbReference type="AlphaFoldDB" id="A0A7L5E7B0"/>
<feature type="transmembrane region" description="Helical" evidence="5">
    <location>
        <begin position="134"/>
        <end position="159"/>
    </location>
</feature>
<organism evidence="7 8">
    <name type="scientific">Mucilaginibacter robiniae</name>
    <dbReference type="NCBI Taxonomy" id="2728022"/>
    <lineage>
        <taxon>Bacteria</taxon>
        <taxon>Pseudomonadati</taxon>
        <taxon>Bacteroidota</taxon>
        <taxon>Sphingobacteriia</taxon>
        <taxon>Sphingobacteriales</taxon>
        <taxon>Sphingobacteriaceae</taxon>
        <taxon>Mucilaginibacter</taxon>
    </lineage>
</organism>
<dbReference type="EMBL" id="CP051682">
    <property type="protein sequence ID" value="QJD96743.1"/>
    <property type="molecule type" value="Genomic_DNA"/>
</dbReference>
<proteinExistence type="predicted"/>
<feature type="transmembrane region" description="Helical" evidence="5">
    <location>
        <begin position="171"/>
        <end position="189"/>
    </location>
</feature>
<dbReference type="Pfam" id="PF01061">
    <property type="entry name" value="ABC2_membrane"/>
    <property type="match status" value="1"/>
</dbReference>
<gene>
    <name evidence="7" type="ORF">HH214_13115</name>
</gene>